<evidence type="ECO:0000259" key="4">
    <source>
        <dbReference type="Pfam" id="PF13458"/>
    </source>
</evidence>
<evidence type="ECO:0000256" key="3">
    <source>
        <dbReference type="SAM" id="MobiDB-lite"/>
    </source>
</evidence>
<proteinExistence type="inferred from homology"/>
<keyword evidence="6" id="KW-1185">Reference proteome</keyword>
<feature type="domain" description="Leucine-binding protein" evidence="4">
    <location>
        <begin position="93"/>
        <end position="431"/>
    </location>
</feature>
<keyword evidence="2" id="KW-0732">Signal</keyword>
<dbReference type="InterPro" id="IPR051010">
    <property type="entry name" value="BCAA_transport"/>
</dbReference>
<evidence type="ECO:0000256" key="2">
    <source>
        <dbReference type="ARBA" id="ARBA00022729"/>
    </source>
</evidence>
<dbReference type="EMBL" id="FAOZ01000002">
    <property type="protein sequence ID" value="CUU54363.1"/>
    <property type="molecule type" value="Genomic_DNA"/>
</dbReference>
<accession>A0A0S4QFE8</accession>
<dbReference type="Gene3D" id="3.40.50.2300">
    <property type="match status" value="2"/>
</dbReference>
<dbReference type="InterPro" id="IPR028081">
    <property type="entry name" value="Leu-bd"/>
</dbReference>
<gene>
    <name evidence="5" type="ORF">Ga0074812_102373</name>
</gene>
<dbReference type="Proteomes" id="UP000198802">
    <property type="component" value="Unassembled WGS sequence"/>
</dbReference>
<reference evidence="6" key="1">
    <citation type="submission" date="2015-11" db="EMBL/GenBank/DDBJ databases">
        <authorList>
            <person name="Varghese N."/>
        </authorList>
    </citation>
    <scope>NUCLEOTIDE SEQUENCE [LARGE SCALE GENOMIC DNA]</scope>
    <source>
        <strain evidence="6">DSM 45899</strain>
    </source>
</reference>
<protein>
    <submittedName>
        <fullName evidence="5">Branched-chain amino acid transport system substrate-binding protein</fullName>
    </submittedName>
</protein>
<evidence type="ECO:0000313" key="6">
    <source>
        <dbReference type="Proteomes" id="UP000198802"/>
    </source>
</evidence>
<comment type="similarity">
    <text evidence="1">Belongs to the leucine-binding protein family.</text>
</comment>
<dbReference type="InterPro" id="IPR028082">
    <property type="entry name" value="Peripla_BP_I"/>
</dbReference>
<dbReference type="RefSeq" id="WP_091271717.1">
    <property type="nucleotide sequence ID" value="NZ_FAOZ01000002.1"/>
</dbReference>
<sequence length="490" mass="52039">MFWSDRVAGARRRDAAQEVSVNGGASLPDPIGSAPETAPPVLAAPRVEMRPEGWRLVDRRGILKAAGMAAAAAPAAALLAACGGGSGGGEARKVRIGMVSPRTGALRSYADVDSHVVESMNTIFADGTRVGRNTLPVEIFVRDGQSDRNRAAAAAADLIFVDNVDIVLVGGGADNVNPVSDVCEAQGVPCLSTSVPWEAWFYSRGGKAETPFSWTYHVYWGMAELRGAYRAMWRALDVPHSVALLLPNNQEGEAFNNAAYGLSKLTDDGFQIAGTHRYNVGDQSFGTFVDGIVSNKVSIIAGNPSITDFSAFWKLLNEKDYKPHIVTLSSTLLFPTDVEALGLAADGFTTEVGWSPKFQYRSYLTKRTAEELANEFDMGTWSQPLGFIHALFEIVAQALESVDSIDDRSAVAAAIAGVQASTIVGNVSFNNAPNTGIPKNVATVPLAGGKWTKQQSSSVPYALHVVEANGLTLAADADSTRMVDLQSINT</sequence>
<dbReference type="CDD" id="cd06337">
    <property type="entry name" value="PBP1_ABC_ligand_binding-like"/>
    <property type="match status" value="1"/>
</dbReference>
<dbReference type="SUPFAM" id="SSF53822">
    <property type="entry name" value="Periplasmic binding protein-like I"/>
    <property type="match status" value="1"/>
</dbReference>
<dbReference type="AlphaFoldDB" id="A0A0S4QFE8"/>
<evidence type="ECO:0000313" key="5">
    <source>
        <dbReference type="EMBL" id="CUU54363.1"/>
    </source>
</evidence>
<feature type="region of interest" description="Disordered" evidence="3">
    <location>
        <begin position="1"/>
        <end position="39"/>
    </location>
</feature>
<dbReference type="PANTHER" id="PTHR30483:SF6">
    <property type="entry name" value="PERIPLASMIC BINDING PROTEIN OF ABC TRANSPORTER FOR NATURAL AMINO ACIDS"/>
    <property type="match status" value="1"/>
</dbReference>
<name>A0A0S4QFE8_9ACTN</name>
<organism evidence="5 6">
    <name type="scientific">Parafrankia irregularis</name>
    <dbReference type="NCBI Taxonomy" id="795642"/>
    <lineage>
        <taxon>Bacteria</taxon>
        <taxon>Bacillati</taxon>
        <taxon>Actinomycetota</taxon>
        <taxon>Actinomycetes</taxon>
        <taxon>Frankiales</taxon>
        <taxon>Frankiaceae</taxon>
        <taxon>Parafrankia</taxon>
    </lineage>
</organism>
<dbReference type="PANTHER" id="PTHR30483">
    <property type="entry name" value="LEUCINE-SPECIFIC-BINDING PROTEIN"/>
    <property type="match status" value="1"/>
</dbReference>
<evidence type="ECO:0000256" key="1">
    <source>
        <dbReference type="ARBA" id="ARBA00010062"/>
    </source>
</evidence>
<dbReference type="Pfam" id="PF13458">
    <property type="entry name" value="Peripla_BP_6"/>
    <property type="match status" value="1"/>
</dbReference>